<dbReference type="EMBL" id="FR877557">
    <property type="protein sequence ID" value="CCC31900.1"/>
    <property type="molecule type" value="Genomic_DNA"/>
</dbReference>
<dbReference type="GeneID" id="44981857"/>
<protein>
    <submittedName>
        <fullName evidence="2">Lipoprotein</fullName>
    </submittedName>
</protein>
<feature type="chain" id="PRO_5005331738" evidence="1">
    <location>
        <begin position="22"/>
        <end position="111"/>
    </location>
</feature>
<accession>A0A0K0HEW8</accession>
<dbReference type="PROSITE" id="PS51257">
    <property type="entry name" value="PROKAR_LIPOPROTEIN"/>
    <property type="match status" value="1"/>
</dbReference>
<dbReference type="Pfam" id="PF13992">
    <property type="entry name" value="YecR"/>
    <property type="match status" value="1"/>
</dbReference>
<evidence type="ECO:0000313" key="2">
    <source>
        <dbReference type="EMBL" id="CCC31900.1"/>
    </source>
</evidence>
<name>A0A0K0HEW8_SALBC</name>
<organism evidence="2 3">
    <name type="scientific">Salmonella bongori (strain ATCC 43975 / DSM 13772 / NCTC 12419)</name>
    <dbReference type="NCBI Taxonomy" id="218493"/>
    <lineage>
        <taxon>Bacteria</taxon>
        <taxon>Pseudomonadati</taxon>
        <taxon>Pseudomonadota</taxon>
        <taxon>Gammaproteobacteria</taxon>
        <taxon>Enterobacterales</taxon>
        <taxon>Enterobacteriaceae</taxon>
        <taxon>Salmonella</taxon>
    </lineage>
</organism>
<proteinExistence type="predicted"/>
<dbReference type="KEGG" id="sbg:SBG_2846"/>
<evidence type="ECO:0000256" key="1">
    <source>
        <dbReference type="SAM" id="SignalP"/>
    </source>
</evidence>
<dbReference type="Proteomes" id="UP000000289">
    <property type="component" value="Chromosome"/>
</dbReference>
<sequence>MKKIAFCLFGFLILSGCTVHKQMTPVGGSKADGTIRMGYHVGESYGAFEKASVDMNQGQSLAAQKCRVWGYDGAEAFGGQTSQCTDPSPIGCRQMDVYVEYQCIDGKASQN</sequence>
<keyword evidence="1" id="KW-0732">Signal</keyword>
<reference evidence="2 3" key="1">
    <citation type="journal article" date="2011" name="PLoS Pathog.">
        <title>Salmonella bongori provides insights into the evolution of the Salmonellae.</title>
        <authorList>
            <person name="Fookes M."/>
            <person name="Schroeder G.N."/>
            <person name="Langridge G.C."/>
            <person name="Blondel C.J."/>
            <person name="Mammina C."/>
            <person name="Connor T.R."/>
            <person name="Seth-Smith H."/>
            <person name="Vernikos G.S."/>
            <person name="Robinson K.S."/>
            <person name="Sanders M."/>
            <person name="Petty N.K."/>
            <person name="Kingsley R.A."/>
            <person name="Baumler A.J."/>
            <person name="Nuccio S.P."/>
            <person name="Contreras I."/>
            <person name="Santiviago C.A."/>
            <person name="Maskell D."/>
            <person name="Barrow P."/>
            <person name="Humphrey T."/>
            <person name="Nastasi A."/>
            <person name="Roberts M."/>
            <person name="Frankel G."/>
            <person name="Parkhill J."/>
            <person name="Dougan G."/>
            <person name="Thomson N.R."/>
        </authorList>
    </citation>
    <scope>NUCLEOTIDE SEQUENCE [LARGE SCALE GENOMIC DNA]</scope>
    <source>
        <strain evidence="3">ATCC 43975 / DSM 13772 / NCTC 12419</strain>
    </source>
</reference>
<dbReference type="AlphaFoldDB" id="A0A0K0HEW8"/>
<feature type="signal peptide" evidence="1">
    <location>
        <begin position="1"/>
        <end position="21"/>
    </location>
</feature>
<dbReference type="RefSeq" id="WP_000716773.1">
    <property type="nucleotide sequence ID" value="NC_015761.1"/>
</dbReference>
<keyword evidence="2" id="KW-0449">Lipoprotein</keyword>
<gene>
    <name evidence="2" type="ordered locus">SBG_2846</name>
</gene>
<dbReference type="InterPro" id="IPR025731">
    <property type="entry name" value="YecR-like"/>
</dbReference>
<evidence type="ECO:0000313" key="3">
    <source>
        <dbReference type="Proteomes" id="UP000000289"/>
    </source>
</evidence>
<dbReference type="eggNOG" id="ENOG503184X">
    <property type="taxonomic scope" value="Bacteria"/>
</dbReference>